<dbReference type="EMBL" id="VTDN01000017">
    <property type="protein sequence ID" value="MEB5477840.1"/>
    <property type="molecule type" value="Genomic_DNA"/>
</dbReference>
<dbReference type="Proteomes" id="UP001339883">
    <property type="component" value="Unassembled WGS sequence"/>
</dbReference>
<gene>
    <name evidence="1" type="ORF">I2F25_12475</name>
</gene>
<dbReference type="InterPro" id="IPR036412">
    <property type="entry name" value="HAD-like_sf"/>
</dbReference>
<evidence type="ECO:0000313" key="2">
    <source>
        <dbReference type="Proteomes" id="UP001339883"/>
    </source>
</evidence>
<organism evidence="1 2">
    <name type="scientific">Acinetobacter pollinis</name>
    <dbReference type="NCBI Taxonomy" id="2605270"/>
    <lineage>
        <taxon>Bacteria</taxon>
        <taxon>Pseudomonadati</taxon>
        <taxon>Pseudomonadota</taxon>
        <taxon>Gammaproteobacteria</taxon>
        <taxon>Moraxellales</taxon>
        <taxon>Moraxellaceae</taxon>
        <taxon>Acinetobacter</taxon>
    </lineage>
</organism>
<dbReference type="InterPro" id="IPR023214">
    <property type="entry name" value="HAD_sf"/>
</dbReference>
<name>A0ABU6DVF1_9GAMM</name>
<dbReference type="NCBIfam" id="TIGR01488">
    <property type="entry name" value="HAD-SF-IB"/>
    <property type="match status" value="1"/>
</dbReference>
<dbReference type="Pfam" id="PF12710">
    <property type="entry name" value="HAD"/>
    <property type="match status" value="1"/>
</dbReference>
<keyword evidence="2" id="KW-1185">Reference proteome</keyword>
<dbReference type="RefSeq" id="WP_325776223.1">
    <property type="nucleotide sequence ID" value="NZ_VTDN01000017.1"/>
</dbReference>
<dbReference type="Gene3D" id="1.20.1440.100">
    <property type="entry name" value="SG protein - dephosphorylation function"/>
    <property type="match status" value="1"/>
</dbReference>
<accession>A0ABU6DVF1</accession>
<sequence>MKEEVVVFDMDGTLFSNDSTKSWITKSLKSNKLRFSGAVLVMPLAVPLMKIKKYKSIGASLFLWVATLKMSEESLKESFRKFSLDVKDQNVSDVEWFKDAINELNNHIESGRKVIVVTAAPEILAQELLESIGIHVTVIGTPLRKKFNGWIGGKHCRHNEKVRRLKLIGINGPWHATYSDNIEDDYPILKNCKYSFLINSDDKHSPDYKLNNLKKLKWF</sequence>
<dbReference type="Gene3D" id="3.40.50.1000">
    <property type="entry name" value="HAD superfamily/HAD-like"/>
    <property type="match status" value="1"/>
</dbReference>
<reference evidence="1 2" key="1">
    <citation type="submission" date="2019-08" db="EMBL/GenBank/DDBJ databases">
        <title>Five species of Acinetobacter isolated from floral nectar and animal pollinators.</title>
        <authorList>
            <person name="Hendry T.A."/>
        </authorList>
    </citation>
    <scope>NUCLEOTIDE SEQUENCE [LARGE SCALE GENOMIC DNA]</scope>
    <source>
        <strain evidence="1 2">MD18.27</strain>
    </source>
</reference>
<protein>
    <submittedName>
        <fullName evidence="1">Haloacid dehalogenase-like hydrolase</fullName>
    </submittedName>
</protein>
<comment type="caution">
    <text evidence="1">The sequence shown here is derived from an EMBL/GenBank/DDBJ whole genome shotgun (WGS) entry which is preliminary data.</text>
</comment>
<evidence type="ECO:0000313" key="1">
    <source>
        <dbReference type="EMBL" id="MEB5477840.1"/>
    </source>
</evidence>
<proteinExistence type="predicted"/>
<dbReference type="SUPFAM" id="SSF56784">
    <property type="entry name" value="HAD-like"/>
    <property type="match status" value="1"/>
</dbReference>